<dbReference type="Proteomes" id="UP001140453">
    <property type="component" value="Unassembled WGS sequence"/>
</dbReference>
<dbReference type="PANTHER" id="PTHR37542">
    <property type="entry name" value="HELO DOMAIN-CONTAINING PROTEIN-RELATED"/>
    <property type="match status" value="1"/>
</dbReference>
<dbReference type="Gene3D" id="1.10.510.10">
    <property type="entry name" value="Transferase(Phosphotransferase) domain 1"/>
    <property type="match status" value="1"/>
</dbReference>
<proteinExistence type="predicted"/>
<keyword evidence="2" id="KW-1185">Reference proteome</keyword>
<evidence type="ECO:0000313" key="2">
    <source>
        <dbReference type="Proteomes" id="UP001140453"/>
    </source>
</evidence>
<accession>A0A9W8YKN9</accession>
<reference evidence="1" key="1">
    <citation type="submission" date="2022-10" db="EMBL/GenBank/DDBJ databases">
        <title>Tapping the CABI collections for fungal endophytes: first genome assemblies for Collariella, Neodidymelliopsis, Ascochyta clinopodiicola, Didymella pomorum, Didymosphaeria variabile, Neocosmospora piperis and Neocucurbitaria cava.</title>
        <authorList>
            <person name="Hill R."/>
        </authorList>
    </citation>
    <scope>NUCLEOTIDE SEQUENCE</scope>
    <source>
        <strain evidence="1">IMI 355082</strain>
    </source>
</reference>
<dbReference type="PANTHER" id="PTHR37542:SF3">
    <property type="entry name" value="PRION-INHIBITION AND PROPAGATION HELO DOMAIN-CONTAINING PROTEIN"/>
    <property type="match status" value="1"/>
</dbReference>
<name>A0A9W8YKN9_9PEZI</name>
<dbReference type="EMBL" id="JAPEVB010000005">
    <property type="protein sequence ID" value="KAJ4387290.1"/>
    <property type="molecule type" value="Genomic_DNA"/>
</dbReference>
<sequence>MAKKAELCGQLPPTDVPLKVLRQILFQRHNHGDPVLKWYEIQEQISHSDTDILLLLDCCYAAQAARDRQHGKGGLEVLAAAAMGVKTRGAGIKSFTSILLREMRLAVEKDGFVSPKDLHGQLCNRKQDLVATPVHISLKPGRHPLRLMPLRGHAPKLGKDSEAINSSFLHLLVEIKENMTLDSAGKINEWLREDIPDFVSSLDVFDKTEHIQRAVKDLDRGQKEFTKHIDMASRDEINQAWATVLTLVRNYEQSNLSMVEGGLMNDAAKKRRALEFLSQLDTQGEGVITALENGILAAFKTEHNDVLTETTEDANIQALGIDYQLRIRRMIVQSEVPQNTEDHATVEGQTFHLCTTGSLIMQEVRPYDSYMSAADLPALQYRLGLLAKLLSTPKSREFRSLQCTKWSHQESAHTYTLDFEVPSTYTRCQYMDLNMSIHNAKGKHRPTLNERVRMALTIAKAIRKWHLVGWVHQGISSHNIIFFFRESCSIERPDYSEPFLKGFEFSRPDSDPSIGRAVDDLELNVYRHPNRQGVARKGHQKKYDIYSLGVVLLEIARQGNVAD</sequence>
<gene>
    <name evidence="1" type="ORF">N0V93_007879</name>
</gene>
<protein>
    <recommendedName>
        <fullName evidence="3">Protein kinase domain-containing protein</fullName>
    </recommendedName>
</protein>
<dbReference type="OrthoDB" id="1911848at2759"/>
<dbReference type="AlphaFoldDB" id="A0A9W8YKN9"/>
<organism evidence="1 2">
    <name type="scientific">Gnomoniopsis smithogilvyi</name>
    <dbReference type="NCBI Taxonomy" id="1191159"/>
    <lineage>
        <taxon>Eukaryota</taxon>
        <taxon>Fungi</taxon>
        <taxon>Dikarya</taxon>
        <taxon>Ascomycota</taxon>
        <taxon>Pezizomycotina</taxon>
        <taxon>Sordariomycetes</taxon>
        <taxon>Sordariomycetidae</taxon>
        <taxon>Diaporthales</taxon>
        <taxon>Gnomoniaceae</taxon>
        <taxon>Gnomoniopsis</taxon>
    </lineage>
</organism>
<evidence type="ECO:0008006" key="3">
    <source>
        <dbReference type="Google" id="ProtNLM"/>
    </source>
</evidence>
<dbReference type="InterPro" id="IPR011009">
    <property type="entry name" value="Kinase-like_dom_sf"/>
</dbReference>
<evidence type="ECO:0000313" key="1">
    <source>
        <dbReference type="EMBL" id="KAJ4387290.1"/>
    </source>
</evidence>
<dbReference type="SUPFAM" id="SSF56112">
    <property type="entry name" value="Protein kinase-like (PK-like)"/>
    <property type="match status" value="1"/>
</dbReference>
<comment type="caution">
    <text evidence="1">The sequence shown here is derived from an EMBL/GenBank/DDBJ whole genome shotgun (WGS) entry which is preliminary data.</text>
</comment>